<protein>
    <recommendedName>
        <fullName evidence="1">CID domain-containing protein</fullName>
    </recommendedName>
</protein>
<dbReference type="Proteomes" id="UP000242287">
    <property type="component" value="Unassembled WGS sequence"/>
</dbReference>
<dbReference type="InterPro" id="IPR006569">
    <property type="entry name" value="CID_dom"/>
</dbReference>
<dbReference type="SUPFAM" id="SSF48464">
    <property type="entry name" value="ENTH/VHS domain"/>
    <property type="match status" value="1"/>
</dbReference>
<accession>A0A2A9NR44</accession>
<reference evidence="2 3" key="1">
    <citation type="submission" date="2014-02" db="EMBL/GenBank/DDBJ databases">
        <title>Transposable element dynamics among asymbiotic and ectomycorrhizal Amanita fungi.</title>
        <authorList>
            <consortium name="DOE Joint Genome Institute"/>
            <person name="Hess J."/>
            <person name="Skrede I."/>
            <person name="Wolfe B."/>
            <person name="LaButti K."/>
            <person name="Ohm R.A."/>
            <person name="Grigoriev I.V."/>
            <person name="Pringle A."/>
        </authorList>
    </citation>
    <scope>NUCLEOTIDE SEQUENCE [LARGE SCALE GENOMIC DNA]</scope>
    <source>
        <strain evidence="2 3">SKay4041</strain>
    </source>
</reference>
<dbReference type="PROSITE" id="PS51391">
    <property type="entry name" value="CID"/>
    <property type="match status" value="1"/>
</dbReference>
<keyword evidence="3" id="KW-1185">Reference proteome</keyword>
<dbReference type="STRING" id="703135.A0A2A9NR44"/>
<evidence type="ECO:0000259" key="1">
    <source>
        <dbReference type="PROSITE" id="PS51391"/>
    </source>
</evidence>
<dbReference type="Pfam" id="PF04818">
    <property type="entry name" value="CID"/>
    <property type="match status" value="1"/>
</dbReference>
<proteinExistence type="predicted"/>
<feature type="non-terminal residue" evidence="2">
    <location>
        <position position="1"/>
    </location>
</feature>
<name>A0A2A9NR44_9AGAR</name>
<evidence type="ECO:0000313" key="3">
    <source>
        <dbReference type="Proteomes" id="UP000242287"/>
    </source>
</evidence>
<feature type="domain" description="CID" evidence="1">
    <location>
        <begin position="1"/>
        <end position="145"/>
    </location>
</feature>
<dbReference type="Gene3D" id="1.25.40.90">
    <property type="match status" value="1"/>
</dbReference>
<sequence length="204" mass="22092">FESTLKEVVHAKRLSARKMTELTEISLKLMDRDTQLVSILYRTHKTLPPNAKISSLYVFDALARAARHQVSKQNLIGNIHSPKGNAATFLLKVEGVLEGLFQDMLAIGTAESKDKTQKILDIWAKGNTFPSAILAQLTKLLKGREEVPEIELMPLSTVNPATATMPTSTAPNSTSVLDPQAALLALLTQAATATMASSSECASY</sequence>
<gene>
    <name evidence="2" type="ORF">AMATHDRAFT_141809</name>
</gene>
<dbReference type="InterPro" id="IPR008942">
    <property type="entry name" value="ENTH_VHS"/>
</dbReference>
<evidence type="ECO:0000313" key="2">
    <source>
        <dbReference type="EMBL" id="PFH51794.1"/>
    </source>
</evidence>
<dbReference type="OrthoDB" id="79367at2759"/>
<dbReference type="AlphaFoldDB" id="A0A2A9NR44"/>
<organism evidence="2 3">
    <name type="scientific">Amanita thiersii Skay4041</name>
    <dbReference type="NCBI Taxonomy" id="703135"/>
    <lineage>
        <taxon>Eukaryota</taxon>
        <taxon>Fungi</taxon>
        <taxon>Dikarya</taxon>
        <taxon>Basidiomycota</taxon>
        <taxon>Agaricomycotina</taxon>
        <taxon>Agaricomycetes</taxon>
        <taxon>Agaricomycetidae</taxon>
        <taxon>Agaricales</taxon>
        <taxon>Pluteineae</taxon>
        <taxon>Amanitaceae</taxon>
        <taxon>Amanita</taxon>
    </lineage>
</organism>
<dbReference type="SMART" id="SM00582">
    <property type="entry name" value="RPR"/>
    <property type="match status" value="1"/>
</dbReference>
<dbReference type="EMBL" id="KZ301984">
    <property type="protein sequence ID" value="PFH51794.1"/>
    <property type="molecule type" value="Genomic_DNA"/>
</dbReference>